<dbReference type="EMBL" id="UINC01035088">
    <property type="protein sequence ID" value="SVB26939.1"/>
    <property type="molecule type" value="Genomic_DNA"/>
</dbReference>
<proteinExistence type="predicted"/>
<sequence length="85" mass="9821">MELGIITLLKSNERYPMHDDSSGNINIVTFLNNNGGMKFGDEYKNIILDIKAIKGLAMKFDTYINHEPYTINGDRWALLQREEEK</sequence>
<name>A0A382CM30_9ZZZZ</name>
<organism evidence="1">
    <name type="scientific">marine metagenome</name>
    <dbReference type="NCBI Taxonomy" id="408172"/>
    <lineage>
        <taxon>unclassified sequences</taxon>
        <taxon>metagenomes</taxon>
        <taxon>ecological metagenomes</taxon>
    </lineage>
</organism>
<gene>
    <name evidence="1" type="ORF">METZ01_LOCUS179793</name>
</gene>
<dbReference type="AlphaFoldDB" id="A0A382CM30"/>
<evidence type="ECO:0000313" key="1">
    <source>
        <dbReference type="EMBL" id="SVB26939.1"/>
    </source>
</evidence>
<protein>
    <submittedName>
        <fullName evidence="1">Uncharacterized protein</fullName>
    </submittedName>
</protein>
<reference evidence="1" key="1">
    <citation type="submission" date="2018-05" db="EMBL/GenBank/DDBJ databases">
        <authorList>
            <person name="Lanie J.A."/>
            <person name="Ng W.-L."/>
            <person name="Kazmierczak K.M."/>
            <person name="Andrzejewski T.M."/>
            <person name="Davidsen T.M."/>
            <person name="Wayne K.J."/>
            <person name="Tettelin H."/>
            <person name="Glass J.I."/>
            <person name="Rusch D."/>
            <person name="Podicherti R."/>
            <person name="Tsui H.-C.T."/>
            <person name="Winkler M.E."/>
        </authorList>
    </citation>
    <scope>NUCLEOTIDE SEQUENCE</scope>
</reference>
<accession>A0A382CM30</accession>